<comment type="caution">
    <text evidence="1">The sequence shown here is derived from an EMBL/GenBank/DDBJ whole genome shotgun (WGS) entry which is preliminary data.</text>
</comment>
<protein>
    <submittedName>
        <fullName evidence="1">Uncharacterized protein</fullName>
    </submittedName>
</protein>
<dbReference type="Proteomes" id="UP000775213">
    <property type="component" value="Unassembled WGS sequence"/>
</dbReference>
<accession>A0AAV7G3T8</accession>
<reference evidence="1 2" key="1">
    <citation type="journal article" date="2021" name="Hortic Res">
        <title>Chromosome-scale assembly of the Dendrobium chrysotoxum genome enhances the understanding of orchid evolution.</title>
        <authorList>
            <person name="Zhang Y."/>
            <person name="Zhang G.Q."/>
            <person name="Zhang D."/>
            <person name="Liu X.D."/>
            <person name="Xu X.Y."/>
            <person name="Sun W.H."/>
            <person name="Yu X."/>
            <person name="Zhu X."/>
            <person name="Wang Z.W."/>
            <person name="Zhao X."/>
            <person name="Zhong W.Y."/>
            <person name="Chen H."/>
            <person name="Yin W.L."/>
            <person name="Huang T."/>
            <person name="Niu S.C."/>
            <person name="Liu Z.J."/>
        </authorList>
    </citation>
    <scope>NUCLEOTIDE SEQUENCE [LARGE SCALE GENOMIC DNA]</scope>
    <source>
        <strain evidence="1">Lindl</strain>
    </source>
</reference>
<name>A0AAV7G3T8_DENCH</name>
<sequence>MNKDQMKIRQRSEVGKKFNLSCKLSGSPMIATGRSLVPVGGWEEVWCQPVVGQKRHSMARKKFYFPNDLLMKVLKKLDRAYSPPLGFLTVYELCLRAKL</sequence>
<keyword evidence="2" id="KW-1185">Reference proteome</keyword>
<dbReference type="EMBL" id="JAGFBR010000018">
    <property type="protein sequence ID" value="KAH0450304.1"/>
    <property type="molecule type" value="Genomic_DNA"/>
</dbReference>
<proteinExistence type="predicted"/>
<evidence type="ECO:0000313" key="2">
    <source>
        <dbReference type="Proteomes" id="UP000775213"/>
    </source>
</evidence>
<organism evidence="1 2">
    <name type="scientific">Dendrobium chrysotoxum</name>
    <name type="common">Orchid</name>
    <dbReference type="NCBI Taxonomy" id="161865"/>
    <lineage>
        <taxon>Eukaryota</taxon>
        <taxon>Viridiplantae</taxon>
        <taxon>Streptophyta</taxon>
        <taxon>Embryophyta</taxon>
        <taxon>Tracheophyta</taxon>
        <taxon>Spermatophyta</taxon>
        <taxon>Magnoliopsida</taxon>
        <taxon>Liliopsida</taxon>
        <taxon>Asparagales</taxon>
        <taxon>Orchidaceae</taxon>
        <taxon>Epidendroideae</taxon>
        <taxon>Malaxideae</taxon>
        <taxon>Dendrobiinae</taxon>
        <taxon>Dendrobium</taxon>
    </lineage>
</organism>
<evidence type="ECO:0000313" key="1">
    <source>
        <dbReference type="EMBL" id="KAH0450304.1"/>
    </source>
</evidence>
<gene>
    <name evidence="1" type="ORF">IEQ34_020996</name>
</gene>
<dbReference type="AlphaFoldDB" id="A0AAV7G3T8"/>